<dbReference type="InterPro" id="IPR038619">
    <property type="entry name" value="MraZ_sf"/>
</dbReference>
<organism evidence="9 10">
    <name type="scientific">Candidatus Wildermuthbacteria bacterium RIFCSPLOWO2_01_FULL_47_18</name>
    <dbReference type="NCBI Taxonomy" id="1802460"/>
    <lineage>
        <taxon>Bacteria</taxon>
        <taxon>Candidatus Wildermuthiibacteriota</taxon>
    </lineage>
</organism>
<dbReference type="Proteomes" id="UP000177287">
    <property type="component" value="Unassembled WGS sequence"/>
</dbReference>
<dbReference type="PANTHER" id="PTHR34701">
    <property type="entry name" value="TRANSCRIPTIONAL REGULATOR MRAZ"/>
    <property type="match status" value="1"/>
</dbReference>
<protein>
    <recommendedName>
        <fullName evidence="1 7">Transcriptional regulator MraZ</fullName>
    </recommendedName>
</protein>
<dbReference type="GO" id="GO:0009295">
    <property type="term" value="C:nucleoid"/>
    <property type="evidence" value="ECO:0007669"/>
    <property type="project" value="UniProtKB-SubCell"/>
</dbReference>
<dbReference type="GO" id="GO:2000143">
    <property type="term" value="P:negative regulation of DNA-templated transcription initiation"/>
    <property type="evidence" value="ECO:0007669"/>
    <property type="project" value="TreeGrafter"/>
</dbReference>
<dbReference type="InterPro" id="IPR035644">
    <property type="entry name" value="MraZ_C"/>
</dbReference>
<name>A0A1G2RIB5_9BACT</name>
<comment type="subcellular location">
    <subcellularLocation>
        <location evidence="7">Cytoplasm</location>
        <location evidence="7">Nucleoid</location>
    </subcellularLocation>
</comment>
<dbReference type="AlphaFoldDB" id="A0A1G2RIB5"/>
<dbReference type="InterPro" id="IPR007159">
    <property type="entry name" value="SpoVT-AbrB_dom"/>
</dbReference>
<dbReference type="CDD" id="cd16321">
    <property type="entry name" value="MraZ_C"/>
    <property type="match status" value="1"/>
</dbReference>
<evidence type="ECO:0000256" key="3">
    <source>
        <dbReference type="ARBA" id="ARBA00022737"/>
    </source>
</evidence>
<keyword evidence="9" id="KW-0132">Cell division</keyword>
<feature type="domain" description="SpoVT-AbrB" evidence="8">
    <location>
        <begin position="76"/>
        <end position="119"/>
    </location>
</feature>
<dbReference type="InterPro" id="IPR003444">
    <property type="entry name" value="MraZ"/>
</dbReference>
<keyword evidence="9" id="KW-0131">Cell cycle</keyword>
<dbReference type="CDD" id="cd16320">
    <property type="entry name" value="MraZ_N"/>
    <property type="match status" value="1"/>
</dbReference>
<dbReference type="InterPro" id="IPR020603">
    <property type="entry name" value="MraZ_dom"/>
</dbReference>
<evidence type="ECO:0000256" key="2">
    <source>
        <dbReference type="ARBA" id="ARBA00022490"/>
    </source>
</evidence>
<dbReference type="InterPro" id="IPR035642">
    <property type="entry name" value="MraZ_N"/>
</dbReference>
<dbReference type="InterPro" id="IPR037914">
    <property type="entry name" value="SpoVT-AbrB_sf"/>
</dbReference>
<dbReference type="EMBL" id="MHUF01000016">
    <property type="protein sequence ID" value="OHA72595.1"/>
    <property type="molecule type" value="Genomic_DNA"/>
</dbReference>
<proteinExistence type="inferred from homology"/>
<evidence type="ECO:0000256" key="7">
    <source>
        <dbReference type="HAMAP-Rule" id="MF_01008"/>
    </source>
</evidence>
<dbReference type="HAMAP" id="MF_01008">
    <property type="entry name" value="MraZ"/>
    <property type="match status" value="1"/>
</dbReference>
<dbReference type="Pfam" id="PF02381">
    <property type="entry name" value="MraZ"/>
    <property type="match status" value="2"/>
</dbReference>
<dbReference type="PANTHER" id="PTHR34701:SF1">
    <property type="entry name" value="TRANSCRIPTIONAL REGULATOR MRAZ"/>
    <property type="match status" value="1"/>
</dbReference>
<feature type="domain" description="SpoVT-AbrB" evidence="8">
    <location>
        <begin position="5"/>
        <end position="47"/>
    </location>
</feature>
<evidence type="ECO:0000256" key="5">
    <source>
        <dbReference type="ARBA" id="ARBA00023125"/>
    </source>
</evidence>
<evidence type="ECO:0000313" key="10">
    <source>
        <dbReference type="Proteomes" id="UP000177287"/>
    </source>
</evidence>
<comment type="similarity">
    <text evidence="7">Belongs to the MraZ family.</text>
</comment>
<dbReference type="GO" id="GO:0000976">
    <property type="term" value="F:transcription cis-regulatory region binding"/>
    <property type="evidence" value="ECO:0007669"/>
    <property type="project" value="TreeGrafter"/>
</dbReference>
<dbReference type="Gene3D" id="3.40.1550.20">
    <property type="entry name" value="Transcriptional regulator MraZ domain"/>
    <property type="match status" value="1"/>
</dbReference>
<keyword evidence="3" id="KW-0677">Repeat</keyword>
<dbReference type="GO" id="GO:0005737">
    <property type="term" value="C:cytoplasm"/>
    <property type="evidence" value="ECO:0007669"/>
    <property type="project" value="UniProtKB-UniRule"/>
</dbReference>
<evidence type="ECO:0000256" key="4">
    <source>
        <dbReference type="ARBA" id="ARBA00023015"/>
    </source>
</evidence>
<sequence length="143" mass="16470">MFIGEYTYSIDDKKRLAVPLKFRELLGKKAVITRGLDQCLFLYPMKEWGLLAERISKLPLAQADARGFSRLMLTGAMEVSFDNLGRMLVPDFLKTYASLGKRVVVAGLYNRVEVWDEKKWTDYKQKAEQEAGDMAERLKELNL</sequence>
<keyword evidence="4 7" id="KW-0805">Transcription regulation</keyword>
<evidence type="ECO:0000259" key="8">
    <source>
        <dbReference type="PROSITE" id="PS51740"/>
    </source>
</evidence>
<dbReference type="GO" id="GO:0003700">
    <property type="term" value="F:DNA-binding transcription factor activity"/>
    <property type="evidence" value="ECO:0007669"/>
    <property type="project" value="UniProtKB-UniRule"/>
</dbReference>
<keyword evidence="5 7" id="KW-0238">DNA-binding</keyword>
<comment type="subunit">
    <text evidence="7">Forms oligomers.</text>
</comment>
<evidence type="ECO:0000313" key="9">
    <source>
        <dbReference type="EMBL" id="OHA72595.1"/>
    </source>
</evidence>
<accession>A0A1G2RIB5</accession>
<dbReference type="PROSITE" id="PS51740">
    <property type="entry name" value="SPOVT_ABRB"/>
    <property type="match status" value="2"/>
</dbReference>
<gene>
    <name evidence="7" type="primary">mraZ</name>
    <name evidence="9" type="ORF">A3A27_01065</name>
</gene>
<comment type="caution">
    <text evidence="9">The sequence shown here is derived from an EMBL/GenBank/DDBJ whole genome shotgun (WGS) entry which is preliminary data.</text>
</comment>
<reference evidence="9 10" key="1">
    <citation type="journal article" date="2016" name="Nat. Commun.">
        <title>Thousands of microbial genomes shed light on interconnected biogeochemical processes in an aquifer system.</title>
        <authorList>
            <person name="Anantharaman K."/>
            <person name="Brown C.T."/>
            <person name="Hug L.A."/>
            <person name="Sharon I."/>
            <person name="Castelle C.J."/>
            <person name="Probst A.J."/>
            <person name="Thomas B.C."/>
            <person name="Singh A."/>
            <person name="Wilkins M.J."/>
            <person name="Karaoz U."/>
            <person name="Brodie E.L."/>
            <person name="Williams K.H."/>
            <person name="Hubbard S.S."/>
            <person name="Banfield J.F."/>
        </authorList>
    </citation>
    <scope>NUCLEOTIDE SEQUENCE [LARGE SCALE GENOMIC DNA]</scope>
</reference>
<dbReference type="SUPFAM" id="SSF89447">
    <property type="entry name" value="AbrB/MazE/MraZ-like"/>
    <property type="match status" value="1"/>
</dbReference>
<dbReference type="GO" id="GO:0051301">
    <property type="term" value="P:cell division"/>
    <property type="evidence" value="ECO:0007669"/>
    <property type="project" value="UniProtKB-KW"/>
</dbReference>
<dbReference type="NCBIfam" id="TIGR00242">
    <property type="entry name" value="division/cell wall cluster transcriptional repressor MraZ"/>
    <property type="match status" value="1"/>
</dbReference>
<evidence type="ECO:0000256" key="1">
    <source>
        <dbReference type="ARBA" id="ARBA00013860"/>
    </source>
</evidence>
<evidence type="ECO:0000256" key="6">
    <source>
        <dbReference type="ARBA" id="ARBA00023163"/>
    </source>
</evidence>
<keyword evidence="2 7" id="KW-0963">Cytoplasm</keyword>
<keyword evidence="6 7" id="KW-0804">Transcription</keyword>